<keyword evidence="9 16" id="KW-1133">Transmembrane helix</keyword>
<dbReference type="CDD" id="cd13433">
    <property type="entry name" value="Na_channel_gate"/>
    <property type="match status" value="1"/>
</dbReference>
<dbReference type="InterPro" id="IPR044564">
    <property type="entry name" value="Na_chnl_inactivation_gate"/>
</dbReference>
<dbReference type="GO" id="GO:0005248">
    <property type="term" value="F:voltage-gated sodium channel activity"/>
    <property type="evidence" value="ECO:0007669"/>
    <property type="project" value="InterPro"/>
</dbReference>
<evidence type="ECO:0000256" key="6">
    <source>
        <dbReference type="ARBA" id="ARBA00022692"/>
    </source>
</evidence>
<evidence type="ECO:0000256" key="4">
    <source>
        <dbReference type="ARBA" id="ARBA00022475"/>
    </source>
</evidence>
<dbReference type="PANTHER" id="PTHR10037">
    <property type="entry name" value="VOLTAGE-GATED CATION CHANNEL CALCIUM AND SODIUM"/>
    <property type="match status" value="1"/>
</dbReference>
<feature type="domain" description="Ion transport" evidence="19">
    <location>
        <begin position="1531"/>
        <end position="1682"/>
    </location>
</feature>
<dbReference type="Proteomes" id="UP000694413">
    <property type="component" value="Unassembled WGS sequence"/>
</dbReference>
<keyword evidence="4" id="KW-1003">Cell membrane</keyword>
<feature type="compositionally biased region" description="Basic and acidic residues" evidence="18">
    <location>
        <begin position="28"/>
        <end position="42"/>
    </location>
</feature>
<feature type="domain" description="Ion transport" evidence="19">
    <location>
        <begin position="129"/>
        <end position="434"/>
    </location>
</feature>
<evidence type="ECO:0000256" key="8">
    <source>
        <dbReference type="ARBA" id="ARBA00022882"/>
    </source>
</evidence>
<dbReference type="SUPFAM" id="SSF81324">
    <property type="entry name" value="Voltage-gated potassium channels"/>
    <property type="match status" value="4"/>
</dbReference>
<dbReference type="InterPro" id="IPR005821">
    <property type="entry name" value="Ion_trans_dom"/>
</dbReference>
<feature type="transmembrane region" description="Helical" evidence="16">
    <location>
        <begin position="400"/>
        <end position="427"/>
    </location>
</feature>
<gene>
    <name evidence="22" type="primary">LOC102061776</name>
</gene>
<evidence type="ECO:0000256" key="1">
    <source>
        <dbReference type="ARBA" id="ARBA00004651"/>
    </source>
</evidence>
<feature type="coiled-coil region" evidence="17">
    <location>
        <begin position="424"/>
        <end position="469"/>
    </location>
</feature>
<feature type="domain" description="Ion transport" evidence="19">
    <location>
        <begin position="1208"/>
        <end position="1483"/>
    </location>
</feature>
<keyword evidence="6 16" id="KW-0812">Transmembrane</keyword>
<evidence type="ECO:0000256" key="18">
    <source>
        <dbReference type="SAM" id="MobiDB-lite"/>
    </source>
</evidence>
<evidence type="ECO:0000256" key="11">
    <source>
        <dbReference type="ARBA" id="ARBA00023065"/>
    </source>
</evidence>
<feature type="transmembrane region" description="Helical" evidence="16">
    <location>
        <begin position="961"/>
        <end position="984"/>
    </location>
</feature>
<dbReference type="FunFam" id="1.10.287.70:FF:000006">
    <property type="entry name" value="Sodium channel protein"/>
    <property type="match status" value="1"/>
</dbReference>
<dbReference type="FunFam" id="1.20.120.350:FF:000002">
    <property type="entry name" value="Sodium channel protein"/>
    <property type="match status" value="1"/>
</dbReference>
<keyword evidence="23" id="KW-1185">Reference proteome</keyword>
<feature type="region of interest" description="Disordered" evidence="18">
    <location>
        <begin position="587"/>
        <end position="642"/>
    </location>
</feature>
<evidence type="ECO:0000256" key="14">
    <source>
        <dbReference type="ARBA" id="ARBA00023201"/>
    </source>
</evidence>
<feature type="compositionally biased region" description="Basic and acidic residues" evidence="18">
    <location>
        <begin position="596"/>
        <end position="610"/>
    </location>
</feature>
<comment type="function">
    <text evidence="16">Mediates the voltage-dependent sodium ion permeability of excitable membranes. Assuming opened or closed conformations in response to the voltage difference across the membrane, the protein forms a sodium-selective channel through which Na(+) ions may pass in accordance with their electrochemical gradient.</text>
</comment>
<feature type="compositionally biased region" description="Low complexity" evidence="18">
    <location>
        <begin position="483"/>
        <end position="495"/>
    </location>
</feature>
<feature type="region of interest" description="Disordered" evidence="18">
    <location>
        <begin position="1120"/>
        <end position="1163"/>
    </location>
</feature>
<evidence type="ECO:0000259" key="20">
    <source>
        <dbReference type="Pfam" id="PF06512"/>
    </source>
</evidence>
<dbReference type="GO" id="GO:0086010">
    <property type="term" value="P:membrane depolarization during action potential"/>
    <property type="evidence" value="ECO:0007669"/>
    <property type="project" value="TreeGrafter"/>
</dbReference>
<feature type="transmembrane region" description="Helical" evidence="16">
    <location>
        <begin position="1249"/>
        <end position="1271"/>
    </location>
</feature>
<feature type="domain" description="Sodium ion transport-associated" evidence="20">
    <location>
        <begin position="998"/>
        <end position="1204"/>
    </location>
</feature>
<dbReference type="FunFam" id="1.20.120.350:FF:000004">
    <property type="entry name" value="Sodium channel protein"/>
    <property type="match status" value="1"/>
</dbReference>
<dbReference type="FunFam" id="1.20.120.350:FF:000005">
    <property type="entry name" value="Sodium channel protein"/>
    <property type="match status" value="1"/>
</dbReference>
<evidence type="ECO:0000256" key="12">
    <source>
        <dbReference type="ARBA" id="ARBA00023136"/>
    </source>
</evidence>
<name>A0A8D2N3N6_ZONAL</name>
<feature type="region of interest" description="Disordered" evidence="18">
    <location>
        <begin position="482"/>
        <end position="531"/>
    </location>
</feature>
<feature type="transmembrane region" description="Helical" evidence="16">
    <location>
        <begin position="1562"/>
        <end position="1580"/>
    </location>
</feature>
<organism evidence="22 23">
    <name type="scientific">Zonotrichia albicollis</name>
    <name type="common">White-throated sparrow</name>
    <name type="synonym">Fringilla albicollis</name>
    <dbReference type="NCBI Taxonomy" id="44394"/>
    <lineage>
        <taxon>Eukaryota</taxon>
        <taxon>Metazoa</taxon>
        <taxon>Chordata</taxon>
        <taxon>Craniata</taxon>
        <taxon>Vertebrata</taxon>
        <taxon>Euteleostomi</taxon>
        <taxon>Archelosauria</taxon>
        <taxon>Archosauria</taxon>
        <taxon>Dinosauria</taxon>
        <taxon>Saurischia</taxon>
        <taxon>Theropoda</taxon>
        <taxon>Coelurosauria</taxon>
        <taxon>Aves</taxon>
        <taxon>Neognathae</taxon>
        <taxon>Neoaves</taxon>
        <taxon>Telluraves</taxon>
        <taxon>Australaves</taxon>
        <taxon>Passeriformes</taxon>
        <taxon>Passerellidae</taxon>
        <taxon>Zonotrichia</taxon>
    </lineage>
</organism>
<feature type="transmembrane region" description="Helical" evidence="16">
    <location>
        <begin position="1210"/>
        <end position="1228"/>
    </location>
</feature>
<evidence type="ECO:0000256" key="5">
    <source>
        <dbReference type="ARBA" id="ARBA00022553"/>
    </source>
</evidence>
<comment type="subcellular location">
    <subcellularLocation>
        <location evidence="1 16">Cell membrane</location>
        <topology evidence="1 16">Multi-pass membrane protein</topology>
    </subcellularLocation>
</comment>
<keyword evidence="8 16" id="KW-0851">Voltage-gated channel</keyword>
<keyword evidence="7" id="KW-0677">Repeat</keyword>
<keyword evidence="10 16" id="KW-0915">Sodium</keyword>
<evidence type="ECO:0000259" key="19">
    <source>
        <dbReference type="Pfam" id="PF00520"/>
    </source>
</evidence>
<keyword evidence="14 16" id="KW-0739">Sodium transport</keyword>
<sequence length="1790" mass="203380">MAQSVLVPPGPDSFRYFTRESLAAIEQRINEEKAQKSKQERKDDDDEDGPKPNSDLEAGKTLPFIYGDIPPGMVSEPLEDLDPYYINKKTFIVLNKGKAIFRFSATSALYMLTPFNPLRKIAIKILPTLFSMLIMCTILTNCVFMTMSNPPDWTKNVEYTFTGIYTFESLIKILARGFCLEDFTFLRDPWNWLDFTVITFAYVTEFVNLGNVSALRTFRVLRALKTISVIPGLKTIVGALIQSVKKLSDVMILTVFCLSVFALIGLQLFMGNLRNKCLQWPPDNSTFETTVISIFNSSIGENGTFINATMTIFNWDEYIEDKSHFYFLEGQNDALLCGNSSDAGQCPEGYICVKAGRNPNYGYTSFDTFSWAFLSLFRLMTQDFWENLYQLTLRAAGKTYMIFFVLVIFLGSFYLINLILAVVAMAYEEQNQATMEEAEQKEAEFQQMLEQLKKQQEEAQAAAAAAAADSRDYSGVGGIGGFSESSSEASKLSSKSAKERRNRRKKKKQKEQSEGEEKDGEEFHKSESEDSIKKKGFRFSIEGNRLTYEKRFSSPHQSLLSIRGSLFSPRRNSRTSLFSFRGRAKDVGSENDFADDEHSTFEDNESRRDSLFVPHRHGERRNSNISQASRSSRTVPALPANGKMHSTVDCNGVVSLVGGPPALTSPTGQLLPEGTTTETDLRKRHSSSYHVPMDYLTDPSARQRAMSIASMLTNTMEELEESRQKCPPCWYKFANTCLIWDCCTPWLKVKHIVNLIVMDPFVDLAITICIVLNTLFMAMEHYPMTEQFSGVLSVGNLVFTGIFTAEMFLKIIAMDPYYYFQEGWNIFDGFIVSLSLMELGLANVEGLSVLRSFRLLRVFKLAKSWPTLNMLIKIIGNSVGALGNLTLVLAIIVFIFAVVGMQLFGKSYKECVCKISSDCELPRWHMHDFFHSFLIVFRVLCGEWIETMWDCMEVAGQTMCLTVFMMVMVIGNLVVLNLFLALLLSSFSSDNLAATDDDNEMNNLQIAVARIQKGIDYVKRKVREFIQKAFVRKQKALDEIKPLEDLNNKKDSCISNHTIVDIGKNLAYLKDGNGTTSGIGSSVEKYVVDESDYMSFINNPSLTVTVPIAVGESDFENLNTEEFSSESDLEESKEKLNASSSSEGSTVDIGLPPEGEQPEAEPEEVLEPEACFTEGCVRRFKCCQVSVEEGKGKIWWNLRKTCYKIVEHNWFETFIVFMILLSSGALAFEDIYIEQRKTIKTMLEYADKVFTYIFILEMLLKWVAYGFQTYFTNAWCWLDFLIVDVSLVSLTANALGYSELGAIKSLRTLRALRPLRALSRFEGMRVVVNALLGAIPSIMNVLLVCLIFWLIFSIMGVNLFAGKFYYCVNTTTDERFDISQINNFSQCEELIQNNETARWKNVKVNFDNVGLGYLSLLQVATFKGWMDIMYAAVDSRNVLDQPKYEDNLYMYLYFVIFIIFGSFFTLNLFIGVIIDNFNQQKKKISQDIFMTEEQKKYYNAMKKLGSKKPQKPIPRPANKFQGMVFDFVTKQAFDISIMILICLNMVTMMVETDDQSEEMENILYWINLVFIVLFTGEFVLKLISLRHYYFTIGWNIFDFVVVILSIVGMFLAEMIEKYFVSPTLFRVIRLARIGRILRLIKGAKGIRTLLFALMMSLPALFNIGLLLFLVMFIYAIFVVNMYIAVILENFSVATEESAEPLSEDDFEMFYEVWEKFDPDATQFIEFSKLSDFAASLDPPLLIAKPNKVQLIAMDLPMVSVLQLSSSEHSGCSVSVTFFTSAVKNNCEGRV</sequence>
<comment type="caution">
    <text evidence="16">Lacks conserved residue(s) required for the propagation of feature annotation.</text>
</comment>
<feature type="transmembrane region" description="Helical" evidence="16">
    <location>
        <begin position="1532"/>
        <end position="1550"/>
    </location>
</feature>
<evidence type="ECO:0000256" key="3">
    <source>
        <dbReference type="ARBA" id="ARBA00022461"/>
    </source>
</evidence>
<feature type="transmembrane region" description="Helical" evidence="16">
    <location>
        <begin position="192"/>
        <end position="211"/>
    </location>
</feature>
<evidence type="ECO:0000256" key="9">
    <source>
        <dbReference type="ARBA" id="ARBA00022989"/>
    </source>
</evidence>
<reference evidence="22" key="2">
    <citation type="submission" date="2025-09" db="UniProtKB">
        <authorList>
            <consortium name="Ensembl"/>
        </authorList>
    </citation>
    <scope>IDENTIFICATION</scope>
</reference>
<evidence type="ECO:0000313" key="22">
    <source>
        <dbReference type="Ensembl" id="ENSZALP00000017209.1"/>
    </source>
</evidence>
<evidence type="ECO:0000256" key="17">
    <source>
        <dbReference type="SAM" id="Coils"/>
    </source>
</evidence>
<dbReference type="InterPro" id="IPR027359">
    <property type="entry name" value="Volt_channel_dom_sf"/>
</dbReference>
<evidence type="ECO:0000256" key="7">
    <source>
        <dbReference type="ARBA" id="ARBA00022737"/>
    </source>
</evidence>
<dbReference type="InterPro" id="IPR043203">
    <property type="entry name" value="VGCC_Ca_Na"/>
</dbReference>
<dbReference type="FunFam" id="1.10.287.70:FF:000003">
    <property type="entry name" value="Sodium channel protein"/>
    <property type="match status" value="1"/>
</dbReference>
<keyword evidence="3 16" id="KW-0894">Sodium channel</keyword>
<keyword evidence="13" id="KW-1015">Disulfide bond</keyword>
<keyword evidence="5" id="KW-0597">Phosphoprotein</keyword>
<keyword evidence="15 16" id="KW-0407">Ion channel</keyword>
<reference evidence="22" key="1">
    <citation type="submission" date="2025-08" db="UniProtKB">
        <authorList>
            <consortium name="Ensembl"/>
        </authorList>
    </citation>
    <scope>IDENTIFICATION</scope>
</reference>
<evidence type="ECO:0000259" key="21">
    <source>
        <dbReference type="Pfam" id="PF11933"/>
    </source>
</evidence>
<evidence type="ECO:0000256" key="15">
    <source>
        <dbReference type="ARBA" id="ARBA00023303"/>
    </source>
</evidence>
<feature type="domain" description="Voltage-gated Na+ ion channel cytoplasmic" evidence="21">
    <location>
        <begin position="558"/>
        <end position="710"/>
    </location>
</feature>
<dbReference type="InterPro" id="IPR010526">
    <property type="entry name" value="Na_trans_assoc_dom"/>
</dbReference>
<feature type="transmembrane region" description="Helical" evidence="16">
    <location>
        <begin position="1649"/>
        <end position="1677"/>
    </location>
</feature>
<evidence type="ECO:0000256" key="16">
    <source>
        <dbReference type="RuleBase" id="RU361132"/>
    </source>
</evidence>
<dbReference type="FunFam" id="1.20.120.350:FF:000003">
    <property type="entry name" value="Voltage-dependent sodium channel"/>
    <property type="match status" value="1"/>
</dbReference>
<dbReference type="Gene3D" id="1.10.238.10">
    <property type="entry name" value="EF-hand"/>
    <property type="match status" value="1"/>
</dbReference>
<evidence type="ECO:0000313" key="23">
    <source>
        <dbReference type="Proteomes" id="UP000694413"/>
    </source>
</evidence>
<accession>A0A8D2N3N6</accession>
<feature type="transmembrane region" description="Helical" evidence="16">
    <location>
        <begin position="1326"/>
        <end position="1352"/>
    </location>
</feature>
<keyword evidence="2 16" id="KW-0813">Transport</keyword>
<dbReference type="Pfam" id="PF00520">
    <property type="entry name" value="Ion_trans"/>
    <property type="match status" value="4"/>
</dbReference>
<dbReference type="InterPro" id="IPR001696">
    <property type="entry name" value="Na_channel_asu"/>
</dbReference>
<feature type="transmembrane region" description="Helical" evidence="16">
    <location>
        <begin position="871"/>
        <end position="899"/>
    </location>
</feature>
<proteinExistence type="inferred from homology"/>
<feature type="transmembrane region" description="Helical" evidence="16">
    <location>
        <begin position="125"/>
        <end position="147"/>
    </location>
</feature>
<feature type="transmembrane region" description="Helical" evidence="16">
    <location>
        <begin position="752"/>
        <end position="776"/>
    </location>
</feature>
<dbReference type="Pfam" id="PF06512">
    <property type="entry name" value="Na_trans_assoc"/>
    <property type="match status" value="1"/>
</dbReference>
<evidence type="ECO:0000256" key="10">
    <source>
        <dbReference type="ARBA" id="ARBA00023053"/>
    </source>
</evidence>
<dbReference type="GO" id="GO:0001518">
    <property type="term" value="C:voltage-gated sodium channel complex"/>
    <property type="evidence" value="ECO:0007669"/>
    <property type="project" value="UniProtKB-UniRule"/>
</dbReference>
<protein>
    <recommendedName>
        <fullName evidence="16">Sodium channel protein</fullName>
    </recommendedName>
</protein>
<dbReference type="Ensembl" id="ENSZALT00000022964.1">
    <property type="protein sequence ID" value="ENSZALP00000017209.1"/>
    <property type="gene ID" value="ENSZALG00000006915.1"/>
</dbReference>
<dbReference type="Gene3D" id="1.10.287.70">
    <property type="match status" value="3"/>
</dbReference>
<dbReference type="Gene3D" id="1.20.120.350">
    <property type="entry name" value="Voltage-gated potassium channels. Chain C"/>
    <property type="match status" value="4"/>
</dbReference>
<feature type="compositionally biased region" description="Basic and acidic residues" evidence="18">
    <location>
        <begin position="510"/>
        <end position="531"/>
    </location>
</feature>
<keyword evidence="11 16" id="KW-0406">Ion transport</keyword>
<feature type="compositionally biased region" description="Polar residues" evidence="18">
    <location>
        <begin position="623"/>
        <end position="634"/>
    </location>
</feature>
<dbReference type="InterPro" id="IPR024583">
    <property type="entry name" value="Na_trans_cytopl"/>
</dbReference>
<dbReference type="GO" id="GO:0019228">
    <property type="term" value="P:neuronal action potential"/>
    <property type="evidence" value="ECO:0007669"/>
    <property type="project" value="TreeGrafter"/>
</dbReference>
<evidence type="ECO:0000256" key="2">
    <source>
        <dbReference type="ARBA" id="ARBA00022448"/>
    </source>
</evidence>
<comment type="similarity">
    <text evidence="16">Belongs to the sodium channel (TC 1.A.1.10) family.</text>
</comment>
<feature type="region of interest" description="Disordered" evidence="18">
    <location>
        <begin position="28"/>
        <end position="61"/>
    </location>
</feature>
<feature type="compositionally biased region" description="Basic residues" evidence="18">
    <location>
        <begin position="498"/>
        <end position="509"/>
    </location>
</feature>
<feature type="transmembrane region" description="Helical" evidence="16">
    <location>
        <begin position="1592"/>
        <end position="1612"/>
    </location>
</feature>
<dbReference type="PANTHER" id="PTHR10037:SF278">
    <property type="entry name" value="SODIUM CHANNEL PROTEIN TYPE 2 SUBUNIT ALPHA"/>
    <property type="match status" value="1"/>
</dbReference>
<keyword evidence="12 16" id="KW-0472">Membrane</keyword>
<feature type="transmembrane region" description="Helical" evidence="16">
    <location>
        <begin position="788"/>
        <end position="809"/>
    </location>
</feature>
<dbReference type="Pfam" id="PF11933">
    <property type="entry name" value="Na_trans_cytopl"/>
    <property type="match status" value="1"/>
</dbReference>
<feature type="transmembrane region" description="Helical" evidence="16">
    <location>
        <begin position="250"/>
        <end position="270"/>
    </location>
</feature>
<dbReference type="PRINTS" id="PR00170">
    <property type="entry name" value="NACHANNEL"/>
</dbReference>
<feature type="domain" description="Ion transport" evidence="19">
    <location>
        <begin position="760"/>
        <end position="991"/>
    </location>
</feature>
<keyword evidence="17" id="KW-0175">Coiled coil</keyword>
<feature type="transmembrane region" description="Helical" evidence="16">
    <location>
        <begin position="1450"/>
        <end position="1474"/>
    </location>
</feature>
<feature type="transmembrane region" description="Helical" evidence="16">
    <location>
        <begin position="223"/>
        <end position="244"/>
    </location>
</feature>
<evidence type="ECO:0000256" key="13">
    <source>
        <dbReference type="ARBA" id="ARBA00023157"/>
    </source>
</evidence>